<dbReference type="AlphaFoldDB" id="A0A0M7BES6"/>
<dbReference type="OrthoDB" id="7683233at2"/>
<dbReference type="Proteomes" id="UP000049455">
    <property type="component" value="Unassembled WGS sequence"/>
</dbReference>
<organism evidence="2 3">
    <name type="scientific">Jannaschia seosinensis</name>
    <dbReference type="NCBI Taxonomy" id="313367"/>
    <lineage>
        <taxon>Bacteria</taxon>
        <taxon>Pseudomonadati</taxon>
        <taxon>Pseudomonadota</taxon>
        <taxon>Alphaproteobacteria</taxon>
        <taxon>Rhodobacterales</taxon>
        <taxon>Roseobacteraceae</taxon>
        <taxon>Jannaschia</taxon>
    </lineage>
</organism>
<dbReference type="EMBL" id="CYPR01000165">
    <property type="protein sequence ID" value="CUH39816.1"/>
    <property type="molecule type" value="Genomic_DNA"/>
</dbReference>
<evidence type="ECO:0008006" key="4">
    <source>
        <dbReference type="Google" id="ProtNLM"/>
    </source>
</evidence>
<dbReference type="RefSeq" id="WP_055663963.1">
    <property type="nucleotide sequence ID" value="NZ_CYPR01000165.1"/>
</dbReference>
<feature type="region of interest" description="Disordered" evidence="1">
    <location>
        <begin position="531"/>
        <end position="554"/>
    </location>
</feature>
<name>A0A0M7BES6_9RHOB</name>
<reference evidence="2 3" key="1">
    <citation type="submission" date="2015-09" db="EMBL/GenBank/DDBJ databases">
        <authorList>
            <person name="Jackson K.R."/>
            <person name="Lunt B.L."/>
            <person name="Fisher J.N.B."/>
            <person name="Gardner A.V."/>
            <person name="Bailey M.E."/>
            <person name="Deus L.M."/>
            <person name="Earl A.S."/>
            <person name="Gibby P.D."/>
            <person name="Hartmann K.A."/>
            <person name="Liu J.E."/>
            <person name="Manci A.M."/>
            <person name="Nielsen D.A."/>
            <person name="Solomon M.B."/>
            <person name="Breakwell D.P."/>
            <person name="Burnett S.H."/>
            <person name="Grose J.H."/>
        </authorList>
    </citation>
    <scope>NUCLEOTIDE SEQUENCE [LARGE SCALE GENOMIC DNA]</scope>
    <source>
        <strain evidence="2 3">CECT 7799</strain>
    </source>
</reference>
<evidence type="ECO:0000313" key="2">
    <source>
        <dbReference type="EMBL" id="CUH39816.1"/>
    </source>
</evidence>
<sequence length="554" mass="59049">MISHLAPPFRETLGRLASDISGAFSVAFFEAEVIRNTAEEFDSDVSMLLAAAATDGAAGERGTAFAVFLENASSASSAAEEAVASLTDRAFQGALVEVSGSLRDMAKCTAELTTISSLTKITQTELRGAGDRLAAFVDSLDGQCRELQQTTARSADLIVETQRQSGFARDELVDIAREFQALSDGAGRKTVRLARLEHAHHVYTNLVREDASRLGEGVQSAVRDLISCLQFPDAFAQRMEHVQMIFDAMENGPDVDRSALAAVAAAQLGSMAEALIDVCSTANLSLVAINAILGENLLADGGKGGANPSDMWMSATTQENQMMLDSVAGARDQLGKALTLLSGLTGQIERTQNHLQASVRLNRELETSVHNASLVAHRSGSANSPLRFLAGSVKDVVGRTSDLMVRIGRSLTYIRSTSEALATSGLSQDLETLLELQAVAVQEADIQSKVVERIRSTRQQLLGHSGRLAGAATAGKSAFGAAADYAAELANLARRVQGPSLAAPENRNTTSDFDWLYQVYTMEEERSVHRKALGLKDPPSAGVVEEEDMSDFLL</sequence>
<dbReference type="STRING" id="313367.JSE7799_02544"/>
<evidence type="ECO:0000256" key="1">
    <source>
        <dbReference type="SAM" id="MobiDB-lite"/>
    </source>
</evidence>
<feature type="compositionally biased region" description="Acidic residues" evidence="1">
    <location>
        <begin position="544"/>
        <end position="554"/>
    </location>
</feature>
<keyword evidence="3" id="KW-1185">Reference proteome</keyword>
<evidence type="ECO:0000313" key="3">
    <source>
        <dbReference type="Proteomes" id="UP000049455"/>
    </source>
</evidence>
<gene>
    <name evidence="2" type="ORF">JSE7799_02544</name>
</gene>
<accession>A0A0M7BES6</accession>
<proteinExistence type="predicted"/>
<protein>
    <recommendedName>
        <fullName evidence="4">Methyl-accepting transducer domain-containing protein</fullName>
    </recommendedName>
</protein>